<evidence type="ECO:0000313" key="3">
    <source>
        <dbReference type="Proteomes" id="UP000319732"/>
    </source>
</evidence>
<dbReference type="PANTHER" id="PTHR43162:SF1">
    <property type="entry name" value="PRESTALK A DIFFERENTIATION PROTEIN A"/>
    <property type="match status" value="1"/>
</dbReference>
<dbReference type="EMBL" id="VHSG01000012">
    <property type="protein sequence ID" value="TQV78726.1"/>
    <property type="molecule type" value="Genomic_DNA"/>
</dbReference>
<comment type="caution">
    <text evidence="2">The sequence shown here is derived from an EMBL/GenBank/DDBJ whole genome shotgun (WGS) entry which is preliminary data.</text>
</comment>
<protein>
    <submittedName>
        <fullName evidence="2">NAD-dependent epimerase/dehydratase family protein</fullName>
    </submittedName>
</protein>
<reference evidence="2 3" key="1">
    <citation type="submission" date="2019-06" db="EMBL/GenBank/DDBJ databases">
        <title>Whole genome sequence for Cellvibrionaceae sp. R142.</title>
        <authorList>
            <person name="Wang G."/>
        </authorList>
    </citation>
    <scope>NUCLEOTIDE SEQUENCE [LARGE SCALE GENOMIC DNA]</scope>
    <source>
        <strain evidence="2 3">R142</strain>
    </source>
</reference>
<dbReference type="Gene3D" id="3.90.25.10">
    <property type="entry name" value="UDP-galactose 4-epimerase, domain 1"/>
    <property type="match status" value="1"/>
</dbReference>
<dbReference type="Pfam" id="PF13460">
    <property type="entry name" value="NAD_binding_10"/>
    <property type="match status" value="1"/>
</dbReference>
<evidence type="ECO:0000259" key="1">
    <source>
        <dbReference type="Pfam" id="PF13460"/>
    </source>
</evidence>
<dbReference type="InterPro" id="IPR036291">
    <property type="entry name" value="NAD(P)-bd_dom_sf"/>
</dbReference>
<sequence>MHLQVGKNSNMEKIEQILVTGGSGKTGRAVVATLADLGYKPRIAVRNPAGDMPANTIAFDWMDADTHAAAVSGIDAVYIVAPALLVDPVPAVDSFIATAIAAGVKRFVSLSSSAIPQGGPVLGQIHQILADKAEQWTVLQPSWFMQNFTEGHHGDSIRKESAIYSATGSAGIGFIDANDIGATAAHCLVADRALGRGIVLTGPTSPNYDSVAGILSNVAGRTIRHVLLSQQALAERFEKVVGMPADYANFLAGMDAMLAGGSEDRVTTGVKDMTGKEPRSFEVFAERYADVWRS</sequence>
<organism evidence="2 3">
    <name type="scientific">Exilibacterium tricleocarpae</name>
    <dbReference type="NCBI Taxonomy" id="2591008"/>
    <lineage>
        <taxon>Bacteria</taxon>
        <taxon>Pseudomonadati</taxon>
        <taxon>Pseudomonadota</taxon>
        <taxon>Gammaproteobacteria</taxon>
        <taxon>Cellvibrionales</taxon>
        <taxon>Cellvibrionaceae</taxon>
        <taxon>Exilibacterium</taxon>
    </lineage>
</organism>
<accession>A0A545TNE5</accession>
<dbReference type="OrthoDB" id="109735at2"/>
<name>A0A545TNE5_9GAMM</name>
<dbReference type="AlphaFoldDB" id="A0A545TNE5"/>
<dbReference type="InterPro" id="IPR016040">
    <property type="entry name" value="NAD(P)-bd_dom"/>
</dbReference>
<keyword evidence="3" id="KW-1185">Reference proteome</keyword>
<dbReference type="Proteomes" id="UP000319732">
    <property type="component" value="Unassembled WGS sequence"/>
</dbReference>
<feature type="domain" description="NAD(P)-binding" evidence="1">
    <location>
        <begin position="21"/>
        <end position="142"/>
    </location>
</feature>
<proteinExistence type="predicted"/>
<gene>
    <name evidence="2" type="ORF">FKG94_11910</name>
</gene>
<dbReference type="InterPro" id="IPR051604">
    <property type="entry name" value="Ergot_Alk_Oxidoreductase"/>
</dbReference>
<dbReference type="PANTHER" id="PTHR43162">
    <property type="match status" value="1"/>
</dbReference>
<evidence type="ECO:0000313" key="2">
    <source>
        <dbReference type="EMBL" id="TQV78726.1"/>
    </source>
</evidence>
<dbReference type="SUPFAM" id="SSF51735">
    <property type="entry name" value="NAD(P)-binding Rossmann-fold domains"/>
    <property type="match status" value="1"/>
</dbReference>
<dbReference type="Gene3D" id="3.40.50.720">
    <property type="entry name" value="NAD(P)-binding Rossmann-like Domain"/>
    <property type="match status" value="1"/>
</dbReference>